<dbReference type="Gramene" id="PGSC0003DMT400058926">
    <property type="protein sequence ID" value="PGSC0003DMT400058926"/>
    <property type="gene ID" value="PGSC0003DMG400022891"/>
</dbReference>
<dbReference type="EnsemblPlants" id="PGSC0003DMT400058926">
    <property type="protein sequence ID" value="PGSC0003DMT400058926"/>
    <property type="gene ID" value="PGSC0003DMG400022891"/>
</dbReference>
<dbReference type="Proteomes" id="UP000011115">
    <property type="component" value="Unassembled WGS sequence"/>
</dbReference>
<gene>
    <name evidence="1" type="primary">LOC102602451</name>
</gene>
<sequence>MCWWALRRSAWISRLHSPTHLALEDTTHLFYLLLIRMSNSILAHIMLKECNVVLIFIKLPLNQRKPENELFIFTSSSERKAGTGDHECVQSFS</sequence>
<reference evidence="1" key="2">
    <citation type="submission" date="2015-06" db="UniProtKB">
        <authorList>
            <consortium name="EnsemblPlants"/>
        </authorList>
    </citation>
    <scope>IDENTIFICATION</scope>
    <source>
        <strain evidence="1">DM1-3 516 R44</strain>
    </source>
</reference>
<evidence type="ECO:0000313" key="2">
    <source>
        <dbReference type="Proteomes" id="UP000011115"/>
    </source>
</evidence>
<evidence type="ECO:0000313" key="1">
    <source>
        <dbReference type="EnsemblPlants" id="PGSC0003DMT400058926"/>
    </source>
</evidence>
<protein>
    <submittedName>
        <fullName evidence="1">Beta-ketoacyl-ACP synthase II</fullName>
    </submittedName>
</protein>
<organism evidence="1 2">
    <name type="scientific">Solanum tuberosum</name>
    <name type="common">Potato</name>
    <dbReference type="NCBI Taxonomy" id="4113"/>
    <lineage>
        <taxon>Eukaryota</taxon>
        <taxon>Viridiplantae</taxon>
        <taxon>Streptophyta</taxon>
        <taxon>Embryophyta</taxon>
        <taxon>Tracheophyta</taxon>
        <taxon>Spermatophyta</taxon>
        <taxon>Magnoliopsida</taxon>
        <taxon>eudicotyledons</taxon>
        <taxon>Gunneridae</taxon>
        <taxon>Pentapetalae</taxon>
        <taxon>asterids</taxon>
        <taxon>lamiids</taxon>
        <taxon>Solanales</taxon>
        <taxon>Solanaceae</taxon>
        <taxon>Solanoideae</taxon>
        <taxon>Solaneae</taxon>
        <taxon>Solanum</taxon>
    </lineage>
</organism>
<dbReference type="AlphaFoldDB" id="M1C3I9"/>
<dbReference type="OrthoDB" id="5334845at2759"/>
<accession>M1C3I9</accession>
<proteinExistence type="predicted"/>
<name>M1C3I9_SOLTU</name>
<dbReference type="ExpressionAtlas" id="M1C3I9">
    <property type="expression patterns" value="baseline"/>
</dbReference>
<reference evidence="2" key="1">
    <citation type="journal article" date="2011" name="Nature">
        <title>Genome sequence and analysis of the tuber crop potato.</title>
        <authorList>
            <consortium name="The Potato Genome Sequencing Consortium"/>
        </authorList>
    </citation>
    <scope>NUCLEOTIDE SEQUENCE [LARGE SCALE GENOMIC DNA]</scope>
    <source>
        <strain evidence="2">cv. DM1-3 516 R44</strain>
    </source>
</reference>
<dbReference type="HOGENOM" id="CLU_2403846_0_0_1"/>
<keyword evidence="2" id="KW-1185">Reference proteome</keyword>